<dbReference type="Pfam" id="PF07687">
    <property type="entry name" value="M20_dimer"/>
    <property type="match status" value="1"/>
</dbReference>
<dbReference type="OrthoDB" id="2416606at2"/>
<reference evidence="3" key="1">
    <citation type="submission" date="2016-10" db="EMBL/GenBank/DDBJ databases">
        <authorList>
            <person name="See-Too W.S."/>
        </authorList>
    </citation>
    <scope>NUCLEOTIDE SEQUENCE [LARGE SCALE GENOMIC DNA]</scope>
    <source>
        <strain evidence="3">DSM 23997</strain>
    </source>
</reference>
<dbReference type="GO" id="GO:0046872">
    <property type="term" value="F:metal ion binding"/>
    <property type="evidence" value="ECO:0007669"/>
    <property type="project" value="UniProtKB-KW"/>
</dbReference>
<sequence>MKEVIDEIKPKVEEVFDHLHSHPEISWKEVETTKYLKDLLEREGIAVETFEDSTGLVAVVGEGNPCIGLRADIDALWQEVDGEYKANHSCGHDAHMTLAIGTFLALKKIGVPSHGRLKLIFQPAEEKGTGALSFVEKGIVDDVDYLYGVHLRPAQEVQDGYASPAILHGSAKMLSGRIIGTDAHGARPHEGQNAIEVMALLVQSIRSIHVDPMVPHSAKMTMFQSGGESANVIPGTATFSIDIRAQTNEVMGQLFVKVKQAIESIAELTGVEIPIEVKAEIAAAQVDATAVEIMSQAIGETLGTEYLEPPIVTPGGEDFHFYTLKRPAVKATMLGLGCGLTPGLHHPAMTFNQESLFGGIEILARTIQHTFKRLEQEG</sequence>
<dbReference type="PIRSF" id="PIRSF005962">
    <property type="entry name" value="Pept_M20D_amidohydro"/>
    <property type="match status" value="1"/>
</dbReference>
<organism evidence="3 4">
    <name type="scientific">Planococcus plakortidis</name>
    <dbReference type="NCBI Taxonomy" id="1038856"/>
    <lineage>
        <taxon>Bacteria</taxon>
        <taxon>Bacillati</taxon>
        <taxon>Bacillota</taxon>
        <taxon>Bacilli</taxon>
        <taxon>Bacillales</taxon>
        <taxon>Caryophanaceae</taxon>
        <taxon>Planococcus</taxon>
    </lineage>
</organism>
<dbReference type="InterPro" id="IPR017439">
    <property type="entry name" value="Amidohydrolase"/>
</dbReference>
<dbReference type="InterPro" id="IPR036264">
    <property type="entry name" value="Bact_exopeptidase_dim_dom"/>
</dbReference>
<dbReference type="Gene3D" id="3.40.630.10">
    <property type="entry name" value="Zn peptidases"/>
    <property type="match status" value="1"/>
</dbReference>
<evidence type="ECO:0000259" key="2">
    <source>
        <dbReference type="Pfam" id="PF07687"/>
    </source>
</evidence>
<accession>A0A1C7ECV3</accession>
<feature type="binding site" evidence="1">
    <location>
        <position position="345"/>
    </location>
    <ligand>
        <name>Mn(2+)</name>
        <dbReference type="ChEBI" id="CHEBI:29035"/>
        <label>2</label>
    </ligand>
</feature>
<feature type="domain" description="Peptidase M20 dimerisation" evidence="2">
    <location>
        <begin position="169"/>
        <end position="266"/>
    </location>
</feature>
<dbReference type="GO" id="GO:0016787">
    <property type="term" value="F:hydrolase activity"/>
    <property type="evidence" value="ECO:0007669"/>
    <property type="project" value="UniProtKB-KW"/>
</dbReference>
<dbReference type="EMBL" id="CP016539">
    <property type="protein sequence ID" value="ANU21511.1"/>
    <property type="molecule type" value="Genomic_DNA"/>
</dbReference>
<dbReference type="NCBIfam" id="TIGR01891">
    <property type="entry name" value="amidohydrolases"/>
    <property type="match status" value="1"/>
</dbReference>
<dbReference type="KEGG" id="ppla:BBI15_15650"/>
<feature type="binding site" evidence="1">
    <location>
        <position position="92"/>
    </location>
    <ligand>
        <name>Mn(2+)</name>
        <dbReference type="ChEBI" id="CHEBI:29035"/>
        <label>2</label>
    </ligand>
</feature>
<dbReference type="PANTHER" id="PTHR11014">
    <property type="entry name" value="PEPTIDASE M20 FAMILY MEMBER"/>
    <property type="match status" value="1"/>
</dbReference>
<dbReference type="Pfam" id="PF01546">
    <property type="entry name" value="Peptidase_M20"/>
    <property type="match status" value="1"/>
</dbReference>
<dbReference type="CDD" id="cd08018">
    <property type="entry name" value="M20_Acy1_amhX-like"/>
    <property type="match status" value="1"/>
</dbReference>
<dbReference type="STRING" id="1038856.BBI15_15650"/>
<dbReference type="Proteomes" id="UP000092650">
    <property type="component" value="Chromosome"/>
</dbReference>
<dbReference type="PANTHER" id="PTHR11014:SF122">
    <property type="entry name" value="AMIDOHYDROLASE AMHX"/>
    <property type="match status" value="1"/>
</dbReference>
<dbReference type="InterPro" id="IPR002933">
    <property type="entry name" value="Peptidase_M20"/>
</dbReference>
<dbReference type="RefSeq" id="WP_068872409.1">
    <property type="nucleotide sequence ID" value="NZ_CP016539.2"/>
</dbReference>
<keyword evidence="1" id="KW-0479">Metal-binding</keyword>
<dbReference type="Gene3D" id="3.30.70.360">
    <property type="match status" value="1"/>
</dbReference>
<dbReference type="InterPro" id="IPR011650">
    <property type="entry name" value="Peptidase_M20_dimer"/>
</dbReference>
<feature type="binding site" evidence="1">
    <location>
        <position position="90"/>
    </location>
    <ligand>
        <name>Mn(2+)</name>
        <dbReference type="ChEBI" id="CHEBI:29035"/>
        <label>2</label>
    </ligand>
</feature>
<keyword evidence="1" id="KW-0464">Manganese</keyword>
<evidence type="ECO:0000313" key="3">
    <source>
        <dbReference type="EMBL" id="ANU21511.1"/>
    </source>
</evidence>
<protein>
    <submittedName>
        <fullName evidence="3">Amidohydrolase</fullName>
    </submittedName>
</protein>
<proteinExistence type="predicted"/>
<evidence type="ECO:0000256" key="1">
    <source>
        <dbReference type="PIRSR" id="PIRSR005962-1"/>
    </source>
</evidence>
<comment type="cofactor">
    <cofactor evidence="1">
        <name>Mn(2+)</name>
        <dbReference type="ChEBI" id="CHEBI:29035"/>
    </cofactor>
    <text evidence="1">The Mn(2+) ion enhances activity.</text>
</comment>
<gene>
    <name evidence="3" type="ORF">BBI15_15650</name>
</gene>
<name>A0A1C7ECV3_9BACL</name>
<evidence type="ECO:0000313" key="4">
    <source>
        <dbReference type="Proteomes" id="UP000092650"/>
    </source>
</evidence>
<dbReference type="SUPFAM" id="SSF55031">
    <property type="entry name" value="Bacterial exopeptidase dimerisation domain"/>
    <property type="match status" value="1"/>
</dbReference>
<dbReference type="InterPro" id="IPR037484">
    <property type="entry name" value="AmhX-like"/>
</dbReference>
<dbReference type="SUPFAM" id="SSF53187">
    <property type="entry name" value="Zn-dependent exopeptidases"/>
    <property type="match status" value="1"/>
</dbReference>
<keyword evidence="4" id="KW-1185">Reference proteome</keyword>
<feature type="binding site" evidence="1">
    <location>
        <position position="150"/>
    </location>
    <ligand>
        <name>Mn(2+)</name>
        <dbReference type="ChEBI" id="CHEBI:29035"/>
        <label>2</label>
    </ligand>
</feature>
<dbReference type="AlphaFoldDB" id="A0A1C7ECV3"/>
<feature type="binding site" evidence="1">
    <location>
        <position position="126"/>
    </location>
    <ligand>
        <name>Mn(2+)</name>
        <dbReference type="ChEBI" id="CHEBI:29035"/>
        <label>2</label>
    </ligand>
</feature>